<name>A0A9X9LKU5_GULGU</name>
<organism evidence="2 3">
    <name type="scientific">Gulo gulo</name>
    <name type="common">Wolverine</name>
    <name type="synonym">Gluton</name>
    <dbReference type="NCBI Taxonomy" id="48420"/>
    <lineage>
        <taxon>Eukaryota</taxon>
        <taxon>Metazoa</taxon>
        <taxon>Chordata</taxon>
        <taxon>Craniata</taxon>
        <taxon>Vertebrata</taxon>
        <taxon>Euteleostomi</taxon>
        <taxon>Mammalia</taxon>
        <taxon>Eutheria</taxon>
        <taxon>Laurasiatheria</taxon>
        <taxon>Carnivora</taxon>
        <taxon>Caniformia</taxon>
        <taxon>Musteloidea</taxon>
        <taxon>Mustelidae</taxon>
        <taxon>Guloninae</taxon>
        <taxon>Gulo</taxon>
    </lineage>
</organism>
<proteinExistence type="predicted"/>
<dbReference type="Proteomes" id="UP000269945">
    <property type="component" value="Unassembled WGS sequence"/>
</dbReference>
<reference evidence="2 3" key="1">
    <citation type="submission" date="2018-10" db="EMBL/GenBank/DDBJ databases">
        <authorList>
            <person name="Ekblom R."/>
            <person name="Jareborg N."/>
        </authorList>
    </citation>
    <scope>NUCLEOTIDE SEQUENCE [LARGE SCALE GENOMIC DNA]</scope>
    <source>
        <tissue evidence="2">Muscle</tissue>
    </source>
</reference>
<evidence type="ECO:0000313" key="3">
    <source>
        <dbReference type="Proteomes" id="UP000269945"/>
    </source>
</evidence>
<dbReference type="AlphaFoldDB" id="A0A9X9LKU5"/>
<evidence type="ECO:0000256" key="1">
    <source>
        <dbReference type="SAM" id="MobiDB-lite"/>
    </source>
</evidence>
<dbReference type="EMBL" id="CYRY02006475">
    <property type="protein sequence ID" value="VCW70864.1"/>
    <property type="molecule type" value="Genomic_DNA"/>
</dbReference>
<sequence length="293" mass="31740">PARSLSCKPHPKPGDQHCSLGPGGAACRPPSSHGRSEHMPGRTSRQEPTQNGSGTSSSRPGMHERHGTVLIPQISCLRSQWKCRALLQQGGFYGAARALPASSPTLCLRICSPLAGVWSLSQSPITVANSVNLCCGPTSGARASYKVQRDLVPAFQKQRRELSVILDSPQYLCSLDPRFLIADMWTAAVPTSQDWCEDKMKNAHQGGPQGPAREEAQETADIPVPHGAKGWGKLTLPASRSTRRRPYQWVTVTMETNKFLHITGESPPASSPGLWGRQKAACSRKLTFLFSIV</sequence>
<evidence type="ECO:0000313" key="2">
    <source>
        <dbReference type="EMBL" id="VCW70864.1"/>
    </source>
</evidence>
<accession>A0A9X9LKU5</accession>
<feature type="non-terminal residue" evidence="2">
    <location>
        <position position="1"/>
    </location>
</feature>
<protein>
    <submittedName>
        <fullName evidence="2">Uncharacterized protein</fullName>
    </submittedName>
</protein>
<comment type="caution">
    <text evidence="2">The sequence shown here is derived from an EMBL/GenBank/DDBJ whole genome shotgun (WGS) entry which is preliminary data.</text>
</comment>
<keyword evidence="3" id="KW-1185">Reference proteome</keyword>
<feature type="compositionally biased region" description="Polar residues" evidence="1">
    <location>
        <begin position="46"/>
        <end position="59"/>
    </location>
</feature>
<gene>
    <name evidence="2" type="ORF">BN2614_LOCUS1</name>
</gene>
<feature type="region of interest" description="Disordered" evidence="1">
    <location>
        <begin position="1"/>
        <end position="64"/>
    </location>
</feature>